<reference evidence="1 2" key="1">
    <citation type="submission" date="2023-11" db="EMBL/GenBank/DDBJ databases">
        <authorList>
            <person name="Okamura Y."/>
        </authorList>
    </citation>
    <scope>NUCLEOTIDE SEQUENCE [LARGE SCALE GENOMIC DNA]</scope>
</reference>
<accession>A0AAV1K6E8</accession>
<dbReference type="Proteomes" id="UP001497472">
    <property type="component" value="Unassembled WGS sequence"/>
</dbReference>
<name>A0AAV1K6E8_9NEOP</name>
<proteinExistence type="predicted"/>
<evidence type="ECO:0000313" key="2">
    <source>
        <dbReference type="Proteomes" id="UP001497472"/>
    </source>
</evidence>
<organism evidence="1 2">
    <name type="scientific">Leptosia nina</name>
    <dbReference type="NCBI Taxonomy" id="320188"/>
    <lineage>
        <taxon>Eukaryota</taxon>
        <taxon>Metazoa</taxon>
        <taxon>Ecdysozoa</taxon>
        <taxon>Arthropoda</taxon>
        <taxon>Hexapoda</taxon>
        <taxon>Insecta</taxon>
        <taxon>Pterygota</taxon>
        <taxon>Neoptera</taxon>
        <taxon>Endopterygota</taxon>
        <taxon>Lepidoptera</taxon>
        <taxon>Glossata</taxon>
        <taxon>Ditrysia</taxon>
        <taxon>Papilionoidea</taxon>
        <taxon>Pieridae</taxon>
        <taxon>Pierinae</taxon>
        <taxon>Leptosia</taxon>
    </lineage>
</organism>
<evidence type="ECO:0000313" key="1">
    <source>
        <dbReference type="EMBL" id="CAK1556181.1"/>
    </source>
</evidence>
<dbReference type="EMBL" id="CAVLEF010000283">
    <property type="protein sequence ID" value="CAK1556181.1"/>
    <property type="molecule type" value="Genomic_DNA"/>
</dbReference>
<protein>
    <submittedName>
        <fullName evidence="1">Uncharacterized protein</fullName>
    </submittedName>
</protein>
<gene>
    <name evidence="1" type="ORF">LNINA_LOCUS14946</name>
</gene>
<comment type="caution">
    <text evidence="1">The sequence shown here is derived from an EMBL/GenBank/DDBJ whole genome shotgun (WGS) entry which is preliminary data.</text>
</comment>
<sequence length="139" mass="15499">MIIIVIPVSQNRGENMYTLPVTTLPKKKFLKIQFRAAPALPLFECTYAESTRETTCQIKGLPVTEANNLENHYKALNIYSGKVKNCLEIDTEGISILNVLGSHGYNYRVESQSMAIDTTAIGGSMVKTQKTIWTLTKVE</sequence>
<dbReference type="AlphaFoldDB" id="A0AAV1K6E8"/>
<keyword evidence="2" id="KW-1185">Reference proteome</keyword>